<dbReference type="PANTHER" id="PTHR43485">
    <property type="entry name" value="HYDROGENASE-4 COMPONENT G"/>
    <property type="match status" value="1"/>
</dbReference>
<dbReference type="Pfam" id="PF00346">
    <property type="entry name" value="Complex1_49kDa"/>
    <property type="match status" value="2"/>
</dbReference>
<dbReference type="InterPro" id="IPR001135">
    <property type="entry name" value="NADH_Q_OxRdtase_suD"/>
</dbReference>
<keyword evidence="1" id="KW-0560">Oxidoreductase</keyword>
<organism evidence="3 4">
    <name type="scientific">Sulfurospirillum tamanense</name>
    <dbReference type="NCBI Taxonomy" id="2813362"/>
    <lineage>
        <taxon>Bacteria</taxon>
        <taxon>Pseudomonadati</taxon>
        <taxon>Campylobacterota</taxon>
        <taxon>Epsilonproteobacteria</taxon>
        <taxon>Campylobacterales</taxon>
        <taxon>Sulfurospirillaceae</taxon>
        <taxon>Sulfurospirillum</taxon>
    </lineage>
</organism>
<feature type="domain" description="NADH-quinone oxidoreductase subunit D" evidence="2">
    <location>
        <begin position="289"/>
        <end position="359"/>
    </location>
</feature>
<dbReference type="RefSeq" id="WP_205460095.1">
    <property type="nucleotide sequence ID" value="NZ_JAFHKK010000044.1"/>
</dbReference>
<dbReference type="InterPro" id="IPR052197">
    <property type="entry name" value="ComplexI_49kDa-like"/>
</dbReference>
<protein>
    <submittedName>
        <fullName evidence="3">Nickel-dependent hydrogenase large subunit</fullName>
    </submittedName>
</protein>
<dbReference type="InterPro" id="IPR001501">
    <property type="entry name" value="Ni-dep_hyd_lsu"/>
</dbReference>
<dbReference type="Pfam" id="PF00374">
    <property type="entry name" value="NiFeSe_Hases"/>
    <property type="match status" value="1"/>
</dbReference>
<dbReference type="SUPFAM" id="SSF56762">
    <property type="entry name" value="HydB/Nqo4-like"/>
    <property type="match status" value="1"/>
</dbReference>
<dbReference type="PANTHER" id="PTHR43485:SF1">
    <property type="entry name" value="FORMATE HYDROGENLYASE SUBUNIT 5-RELATED"/>
    <property type="match status" value="1"/>
</dbReference>
<dbReference type="Proteomes" id="UP000703590">
    <property type="component" value="Unassembled WGS sequence"/>
</dbReference>
<evidence type="ECO:0000259" key="2">
    <source>
        <dbReference type="Pfam" id="PF00346"/>
    </source>
</evidence>
<evidence type="ECO:0000313" key="4">
    <source>
        <dbReference type="Proteomes" id="UP000703590"/>
    </source>
</evidence>
<evidence type="ECO:0000256" key="1">
    <source>
        <dbReference type="ARBA" id="ARBA00023002"/>
    </source>
</evidence>
<comment type="caution">
    <text evidence="3">The sequence shown here is derived from an EMBL/GenBank/DDBJ whole genome shotgun (WGS) entry which is preliminary data.</text>
</comment>
<feature type="domain" description="NADH-quinone oxidoreductase subunit D" evidence="2">
    <location>
        <begin position="121"/>
        <end position="285"/>
    </location>
</feature>
<proteinExistence type="predicted"/>
<dbReference type="InterPro" id="IPR029014">
    <property type="entry name" value="NiFe-Hase_large"/>
</dbReference>
<dbReference type="Gene3D" id="1.10.645.10">
    <property type="entry name" value="Cytochrome-c3 Hydrogenase, chain B"/>
    <property type="match status" value="1"/>
</dbReference>
<evidence type="ECO:0000313" key="3">
    <source>
        <dbReference type="EMBL" id="MBN2965534.1"/>
    </source>
</evidence>
<name>A0ABS2WV51_9BACT</name>
<reference evidence="3" key="1">
    <citation type="submission" date="2021-02" db="EMBL/GenBank/DDBJ databases">
        <title>Sulfurospirillum tamanensis sp. nov.</title>
        <authorList>
            <person name="Frolova A."/>
            <person name="Merkel A."/>
            <person name="Slobodkin A."/>
        </authorList>
    </citation>
    <scope>NUCLEOTIDE SEQUENCE</scope>
    <source>
        <strain evidence="3">T05b</strain>
    </source>
</reference>
<sequence length="361" mass="40277">MKQSISIPLGSQHIALLEPVRFRFETHNETIVGVEADVGYVHRGVERACTSRFEFKQIPAVVARVCGLCAITHSLSYTLAVEQLVSTEVSRRAQYLRTLMVELDRLHSHLLCLAHTAENAGYEALFMQIMGDRELIMELQERITGNRVQFDFVCIGGVHRDVDAACAKAILDGLATFEPKLEALEELFETNWTLSLKYKGIGAISKEDAAIFNALGPLARAAGLRTDVRAEQSVLPYQEVGFEMVVEEGGDIYARNRVRLREMRQSMAMVRNILEGLPEGELQAKVKGKPEGESIMRLEAPRGELFYYLRGNKTATLERMRIKTPTFSGIPAMVKIFKGQEYGDVPAILASFDPCMSCTAK</sequence>
<dbReference type="EMBL" id="JAFHKK010000044">
    <property type="protein sequence ID" value="MBN2965534.1"/>
    <property type="molecule type" value="Genomic_DNA"/>
</dbReference>
<reference evidence="3" key="2">
    <citation type="submission" date="2021-02" db="EMBL/GenBank/DDBJ databases">
        <authorList>
            <person name="Merkel A.Y."/>
        </authorList>
    </citation>
    <scope>NUCLEOTIDE SEQUENCE</scope>
    <source>
        <strain evidence="3">T05b</strain>
    </source>
</reference>
<keyword evidence="4" id="KW-1185">Reference proteome</keyword>
<gene>
    <name evidence="3" type="ORF">JWV37_12150</name>
</gene>
<accession>A0ABS2WV51</accession>